<dbReference type="InterPro" id="IPR018392">
    <property type="entry name" value="LysM"/>
</dbReference>
<keyword evidence="1" id="KW-1133">Transmembrane helix</keyword>
<gene>
    <name evidence="3" type="ORF">Q75_06965</name>
</gene>
<reference evidence="3 4" key="1">
    <citation type="journal article" date="2016" name="Front. Microbiol.">
        <title>Microevolution Analysis of Bacillus coahuilensis Unveils Differences in Phosphorus Acquisition Strategies and Their Regulation.</title>
        <authorList>
            <person name="Gomez-Lunar Z."/>
            <person name="Hernandez-Gonzalez I."/>
            <person name="Rodriguez-Torres M.D."/>
            <person name="Souza V."/>
            <person name="Olmedo-Alvarez G."/>
        </authorList>
    </citation>
    <scope>NUCLEOTIDE SEQUENCE [LARGE SCALE GENOMIC DNA]</scope>
    <source>
        <strain evidence="4">p1.1.43</strain>
    </source>
</reference>
<protein>
    <recommendedName>
        <fullName evidence="2">LysM domain-containing protein</fullName>
    </recommendedName>
</protein>
<keyword evidence="1" id="KW-0812">Transmembrane</keyword>
<dbReference type="RefSeq" id="WP_010172651.1">
    <property type="nucleotide sequence ID" value="NZ_LDYG01000026.1"/>
</dbReference>
<keyword evidence="4" id="KW-1185">Reference proteome</keyword>
<evidence type="ECO:0000313" key="3">
    <source>
        <dbReference type="EMBL" id="KUP06820.1"/>
    </source>
</evidence>
<accession>A0A147K910</accession>
<dbReference type="AlphaFoldDB" id="A0A147K910"/>
<evidence type="ECO:0000313" key="4">
    <source>
        <dbReference type="Proteomes" id="UP000074108"/>
    </source>
</evidence>
<sequence length="114" mass="13150">MLKYQLKKNGFILSFIIVTVLLSIYIIEKDRIDQPNQSEYITVAVKSGDSLWSIANRFSTLHGLNYDQFVTLTTQLNRLSTSEIQAGQEIILPIKRTDYLQSEKKDVQLVLQQE</sequence>
<proteinExistence type="predicted"/>
<dbReference type="InterPro" id="IPR036779">
    <property type="entry name" value="LysM_dom_sf"/>
</dbReference>
<dbReference type="STRING" id="1150625.Q75_06965"/>
<keyword evidence="1" id="KW-0472">Membrane</keyword>
<dbReference type="Proteomes" id="UP000074108">
    <property type="component" value="Unassembled WGS sequence"/>
</dbReference>
<comment type="caution">
    <text evidence="3">The sequence shown here is derived from an EMBL/GenBank/DDBJ whole genome shotgun (WGS) entry which is preliminary data.</text>
</comment>
<dbReference type="SUPFAM" id="SSF54106">
    <property type="entry name" value="LysM domain"/>
    <property type="match status" value="1"/>
</dbReference>
<feature type="transmembrane region" description="Helical" evidence="1">
    <location>
        <begin position="9"/>
        <end position="27"/>
    </location>
</feature>
<dbReference type="Pfam" id="PF01476">
    <property type="entry name" value="LysM"/>
    <property type="match status" value="1"/>
</dbReference>
<dbReference type="PATRIC" id="fig|1150625.3.peg.1461"/>
<dbReference type="CDD" id="cd00118">
    <property type="entry name" value="LysM"/>
    <property type="match status" value="1"/>
</dbReference>
<dbReference type="OrthoDB" id="2679564at2"/>
<evidence type="ECO:0000259" key="2">
    <source>
        <dbReference type="PROSITE" id="PS51782"/>
    </source>
</evidence>
<dbReference type="EMBL" id="LDYG01000026">
    <property type="protein sequence ID" value="KUP06820.1"/>
    <property type="molecule type" value="Genomic_DNA"/>
</dbReference>
<evidence type="ECO:0000256" key="1">
    <source>
        <dbReference type="SAM" id="Phobius"/>
    </source>
</evidence>
<feature type="domain" description="LysM" evidence="2">
    <location>
        <begin position="41"/>
        <end position="92"/>
    </location>
</feature>
<dbReference type="Gene3D" id="3.10.350.10">
    <property type="entry name" value="LysM domain"/>
    <property type="match status" value="1"/>
</dbReference>
<organism evidence="3 4">
    <name type="scientific">Bacillus coahuilensis p1.1.43</name>
    <dbReference type="NCBI Taxonomy" id="1150625"/>
    <lineage>
        <taxon>Bacteria</taxon>
        <taxon>Bacillati</taxon>
        <taxon>Bacillota</taxon>
        <taxon>Bacilli</taxon>
        <taxon>Bacillales</taxon>
        <taxon>Bacillaceae</taxon>
        <taxon>Bacillus</taxon>
    </lineage>
</organism>
<dbReference type="SMART" id="SM00257">
    <property type="entry name" value="LysM"/>
    <property type="match status" value="1"/>
</dbReference>
<name>A0A147K910_9BACI</name>
<dbReference type="PROSITE" id="PS51782">
    <property type="entry name" value="LYSM"/>
    <property type="match status" value="1"/>
</dbReference>